<proteinExistence type="predicted"/>
<comment type="caution">
    <text evidence="9">The sequence shown here is derived from an EMBL/GenBank/DDBJ whole genome shotgun (WGS) entry which is preliminary data.</text>
</comment>
<dbReference type="Pfam" id="PF02093">
    <property type="entry name" value="Gag_p30"/>
    <property type="match status" value="1"/>
</dbReference>
<protein>
    <submittedName>
        <fullName evidence="9">(raccoon dog) hypothetical protein</fullName>
    </submittedName>
</protein>
<dbReference type="InterPro" id="IPR008919">
    <property type="entry name" value="Retrov_capsid_N"/>
</dbReference>
<name>A0A811YKZ5_NYCPR</name>
<feature type="domain" description="Core shell protein Gag P30" evidence="7">
    <location>
        <begin position="42"/>
        <end position="135"/>
    </location>
</feature>
<dbReference type="InterPro" id="IPR040643">
    <property type="entry name" value="MLVIN_C"/>
</dbReference>
<evidence type="ECO:0000256" key="2">
    <source>
        <dbReference type="ARBA" id="ARBA00022695"/>
    </source>
</evidence>
<dbReference type="SUPFAM" id="SSF47943">
    <property type="entry name" value="Retrovirus capsid protein, N-terminal core domain"/>
    <property type="match status" value="1"/>
</dbReference>
<gene>
    <name evidence="9" type="ORF">NYPRO_LOCUS7917</name>
</gene>
<dbReference type="AlphaFoldDB" id="A0A811YKZ5"/>
<evidence type="ECO:0000259" key="7">
    <source>
        <dbReference type="Pfam" id="PF02093"/>
    </source>
</evidence>
<evidence type="ECO:0000313" key="9">
    <source>
        <dbReference type="EMBL" id="CAD7675122.1"/>
    </source>
</evidence>
<keyword evidence="10" id="KW-1185">Reference proteome</keyword>
<dbReference type="Gene3D" id="2.30.30.850">
    <property type="match status" value="1"/>
</dbReference>
<dbReference type="Gene3D" id="1.10.375.10">
    <property type="entry name" value="Human Immunodeficiency Virus Type 1 Capsid Protein"/>
    <property type="match status" value="1"/>
</dbReference>
<reference evidence="9" key="1">
    <citation type="submission" date="2020-12" db="EMBL/GenBank/DDBJ databases">
        <authorList>
            <consortium name="Molecular Ecology Group"/>
        </authorList>
    </citation>
    <scope>NUCLEOTIDE SEQUENCE</scope>
    <source>
        <strain evidence="9">TBG_1078</strain>
    </source>
</reference>
<dbReference type="InterPro" id="IPR003036">
    <property type="entry name" value="Gag_P30"/>
</dbReference>
<dbReference type="Proteomes" id="UP000645828">
    <property type="component" value="Unassembled WGS sequence"/>
</dbReference>
<dbReference type="Pfam" id="PF18697">
    <property type="entry name" value="MLVIN_C"/>
    <property type="match status" value="1"/>
</dbReference>
<keyword evidence="5" id="KW-0378">Hydrolase</keyword>
<evidence type="ECO:0000256" key="4">
    <source>
        <dbReference type="ARBA" id="ARBA00022759"/>
    </source>
</evidence>
<dbReference type="GO" id="GO:0019068">
    <property type="term" value="P:virion assembly"/>
    <property type="evidence" value="ECO:0007669"/>
    <property type="project" value="InterPro"/>
</dbReference>
<dbReference type="InterPro" id="IPR050462">
    <property type="entry name" value="Retroviral_Gag-Pol_poly"/>
</dbReference>
<feature type="compositionally biased region" description="Pro residues" evidence="6">
    <location>
        <begin position="10"/>
        <end position="24"/>
    </location>
</feature>
<sequence length="234" mass="26917">MAPPLNAGRPTPPPFLSVPWAPPPHPDETGEQLMLYWPFSTSDLYNWKTQNAKFSDNLRDLIGLLDTVVFTHQPAWDDCQQLLQVVFTTEERERIQVEARKSVLGEDRQPTQNPDLINAAFPLSCPTWDHNSAEGPSMRLGHPWGPYRCLPGDWVYVQRYQHQTLQPHWKGPYIMILTTPTALKVDGITPWVHYTHVQPTDPHAVLKDSVPEWKSQPDRDNPLKLRLRRSHVPC</sequence>
<feature type="region of interest" description="Disordered" evidence="6">
    <location>
        <begin position="1"/>
        <end position="24"/>
    </location>
</feature>
<dbReference type="GO" id="GO:0016779">
    <property type="term" value="F:nucleotidyltransferase activity"/>
    <property type="evidence" value="ECO:0007669"/>
    <property type="project" value="UniProtKB-KW"/>
</dbReference>
<evidence type="ECO:0000256" key="5">
    <source>
        <dbReference type="ARBA" id="ARBA00022801"/>
    </source>
</evidence>
<evidence type="ECO:0000256" key="1">
    <source>
        <dbReference type="ARBA" id="ARBA00022679"/>
    </source>
</evidence>
<keyword evidence="2" id="KW-0548">Nucleotidyltransferase</keyword>
<dbReference type="GO" id="GO:0016787">
    <property type="term" value="F:hydrolase activity"/>
    <property type="evidence" value="ECO:0007669"/>
    <property type="project" value="UniProtKB-KW"/>
</dbReference>
<evidence type="ECO:0000256" key="3">
    <source>
        <dbReference type="ARBA" id="ARBA00022722"/>
    </source>
</evidence>
<evidence type="ECO:0000313" key="10">
    <source>
        <dbReference type="Proteomes" id="UP000645828"/>
    </source>
</evidence>
<dbReference type="PANTHER" id="PTHR33166">
    <property type="entry name" value="GAG_P30 DOMAIN-CONTAINING PROTEIN"/>
    <property type="match status" value="1"/>
</dbReference>
<keyword evidence="4" id="KW-0255">Endonuclease</keyword>
<keyword evidence="1" id="KW-0808">Transferase</keyword>
<accession>A0A811YKZ5</accession>
<dbReference type="EMBL" id="CAJHUB010000674">
    <property type="protein sequence ID" value="CAD7675122.1"/>
    <property type="molecule type" value="Genomic_DNA"/>
</dbReference>
<dbReference type="GO" id="GO:0004519">
    <property type="term" value="F:endonuclease activity"/>
    <property type="evidence" value="ECO:0007669"/>
    <property type="project" value="UniProtKB-KW"/>
</dbReference>
<organism evidence="9 10">
    <name type="scientific">Nyctereutes procyonoides</name>
    <name type="common">Raccoon dog</name>
    <name type="synonym">Canis procyonoides</name>
    <dbReference type="NCBI Taxonomy" id="34880"/>
    <lineage>
        <taxon>Eukaryota</taxon>
        <taxon>Metazoa</taxon>
        <taxon>Chordata</taxon>
        <taxon>Craniata</taxon>
        <taxon>Vertebrata</taxon>
        <taxon>Euteleostomi</taxon>
        <taxon>Mammalia</taxon>
        <taxon>Eutheria</taxon>
        <taxon>Laurasiatheria</taxon>
        <taxon>Carnivora</taxon>
        <taxon>Caniformia</taxon>
        <taxon>Canidae</taxon>
        <taxon>Nyctereutes</taxon>
    </lineage>
</organism>
<evidence type="ECO:0000256" key="6">
    <source>
        <dbReference type="SAM" id="MobiDB-lite"/>
    </source>
</evidence>
<evidence type="ECO:0000259" key="8">
    <source>
        <dbReference type="Pfam" id="PF18697"/>
    </source>
</evidence>
<keyword evidence="3" id="KW-0540">Nuclease</keyword>
<feature type="domain" description="Murine leukemia virus integrase C-terminal" evidence="8">
    <location>
        <begin position="150"/>
        <end position="202"/>
    </location>
</feature>